<accession>A0A1A9VE80</accession>
<dbReference type="InterPro" id="IPR050863">
    <property type="entry name" value="CenT-Element_Derived"/>
</dbReference>
<sequence length="379" mass="43249">MEIIDTIFSNHCPVRHENSDVNPLNMMLPANQKPAPDQSFRLSTERQTSSELRRMALLNSGDIPVNRCFGMLCYVKDGDGKMMAIPKNAIRKCRKSVKQKFITIETKIQILGRLKNQKRVADIARHFKLNESTMRTIKQNEEKIRCSVSTGSSVLAKIISRSREKIMGTMEQSLTVWTEDMMKKRLPLDGNVVKQKALKIFNYLKETGQPSTDEDNHQLVATEDDQTFNADETGLWWKKMPSRTFIAKNEKTATGFKVSKGRITWLLCSNASGDFMTTPMFINRSLNPQSMKGCNKNNLAVYWRATKKAWMTASLFNDWLHHCFVLDVENCLEKKNLAFKVLLLLNNAPAHANDLCHPNIQVEFLPPNTTSLSRNNGNF</sequence>
<protein>
    <recommendedName>
        <fullName evidence="6">DDE-1 domain-containing protein</fullName>
    </recommendedName>
</protein>
<comment type="subcellular location">
    <subcellularLocation>
        <location evidence="1">Nucleus</location>
    </subcellularLocation>
</comment>
<organism evidence="4 5">
    <name type="scientific">Glossina austeni</name>
    <name type="common">Savannah tsetse fly</name>
    <dbReference type="NCBI Taxonomy" id="7395"/>
    <lineage>
        <taxon>Eukaryota</taxon>
        <taxon>Metazoa</taxon>
        <taxon>Ecdysozoa</taxon>
        <taxon>Arthropoda</taxon>
        <taxon>Hexapoda</taxon>
        <taxon>Insecta</taxon>
        <taxon>Pterygota</taxon>
        <taxon>Neoptera</taxon>
        <taxon>Endopterygota</taxon>
        <taxon>Diptera</taxon>
        <taxon>Brachycera</taxon>
        <taxon>Muscomorpha</taxon>
        <taxon>Hippoboscoidea</taxon>
        <taxon>Glossinidae</taxon>
        <taxon>Glossina</taxon>
    </lineage>
</organism>
<dbReference type="Pfam" id="PF03184">
    <property type="entry name" value="DDE_1"/>
    <property type="match status" value="1"/>
</dbReference>
<dbReference type="EnsemblMetazoa" id="GAUT034435-RA">
    <property type="protein sequence ID" value="GAUT034435-PA"/>
    <property type="gene ID" value="GAUT034435"/>
</dbReference>
<dbReference type="PANTHER" id="PTHR19303">
    <property type="entry name" value="TRANSPOSON"/>
    <property type="match status" value="1"/>
</dbReference>
<dbReference type="PANTHER" id="PTHR19303:SF73">
    <property type="entry name" value="PROTEIN PDC2"/>
    <property type="match status" value="1"/>
</dbReference>
<dbReference type="Pfam" id="PF04218">
    <property type="entry name" value="CENP-B_N"/>
    <property type="match status" value="1"/>
</dbReference>
<dbReference type="InterPro" id="IPR007889">
    <property type="entry name" value="HTH_Psq"/>
</dbReference>
<dbReference type="InterPro" id="IPR009057">
    <property type="entry name" value="Homeodomain-like_sf"/>
</dbReference>
<evidence type="ECO:0000313" key="4">
    <source>
        <dbReference type="EnsemblMetazoa" id="GAUT034435-PA"/>
    </source>
</evidence>
<feature type="domain" description="HTH psq-type" evidence="3">
    <location>
        <begin position="102"/>
        <end position="145"/>
    </location>
</feature>
<dbReference type="InterPro" id="IPR004875">
    <property type="entry name" value="DDE_SF_endonuclease_dom"/>
</dbReference>
<proteinExistence type="predicted"/>
<dbReference type="Gene3D" id="1.10.10.60">
    <property type="entry name" value="Homeodomain-like"/>
    <property type="match status" value="2"/>
</dbReference>
<dbReference type="AlphaFoldDB" id="A0A1A9VE80"/>
<evidence type="ECO:0000313" key="5">
    <source>
        <dbReference type="Proteomes" id="UP000078200"/>
    </source>
</evidence>
<keyword evidence="5" id="KW-1185">Reference proteome</keyword>
<dbReference type="GO" id="GO:0005634">
    <property type="term" value="C:nucleus"/>
    <property type="evidence" value="ECO:0007669"/>
    <property type="project" value="UniProtKB-SubCell"/>
</dbReference>
<dbReference type="STRING" id="7395.A0A1A9VE80"/>
<evidence type="ECO:0000259" key="2">
    <source>
        <dbReference type="Pfam" id="PF03184"/>
    </source>
</evidence>
<dbReference type="GO" id="GO:0003677">
    <property type="term" value="F:DNA binding"/>
    <property type="evidence" value="ECO:0007669"/>
    <property type="project" value="InterPro"/>
</dbReference>
<dbReference type="SUPFAM" id="SSF46689">
    <property type="entry name" value="Homeodomain-like"/>
    <property type="match status" value="2"/>
</dbReference>
<evidence type="ECO:0000256" key="1">
    <source>
        <dbReference type="ARBA" id="ARBA00004123"/>
    </source>
</evidence>
<reference evidence="4" key="1">
    <citation type="submission" date="2020-05" db="UniProtKB">
        <authorList>
            <consortium name="EnsemblMetazoa"/>
        </authorList>
    </citation>
    <scope>IDENTIFICATION</scope>
    <source>
        <strain evidence="4">TTRI</strain>
    </source>
</reference>
<name>A0A1A9VE80_GLOAU</name>
<dbReference type="VEuPathDB" id="VectorBase:GAUT034435"/>
<feature type="domain" description="DDE-1" evidence="2">
    <location>
        <begin position="261"/>
        <end position="373"/>
    </location>
</feature>
<dbReference type="Proteomes" id="UP000078200">
    <property type="component" value="Unassembled WGS sequence"/>
</dbReference>
<evidence type="ECO:0000259" key="3">
    <source>
        <dbReference type="Pfam" id="PF04218"/>
    </source>
</evidence>
<evidence type="ECO:0008006" key="6">
    <source>
        <dbReference type="Google" id="ProtNLM"/>
    </source>
</evidence>